<accession>A0ABU8SJN3</accession>
<dbReference type="InterPro" id="IPR056216">
    <property type="entry name" value="P8-like"/>
</dbReference>
<organism evidence="1 2">
    <name type="scientific">Nicoliella lavandulae</name>
    <dbReference type="NCBI Taxonomy" id="3082954"/>
    <lineage>
        <taxon>Bacteria</taxon>
        <taxon>Bacillati</taxon>
        <taxon>Bacillota</taxon>
        <taxon>Bacilli</taxon>
        <taxon>Lactobacillales</taxon>
        <taxon>Lactobacillaceae</taxon>
        <taxon>Nicoliella</taxon>
    </lineage>
</organism>
<name>A0ABU8SJN3_9LACO</name>
<evidence type="ECO:0000313" key="2">
    <source>
        <dbReference type="Proteomes" id="UP001370590"/>
    </source>
</evidence>
<keyword evidence="2" id="KW-1185">Reference proteome</keyword>
<proteinExistence type="predicted"/>
<comment type="caution">
    <text evidence="1">The sequence shown here is derived from an EMBL/GenBank/DDBJ whole genome shotgun (WGS) entry which is preliminary data.</text>
</comment>
<dbReference type="EMBL" id="JAWMWH010000001">
    <property type="protein sequence ID" value="MEJ6399775.1"/>
    <property type="molecule type" value="Genomic_DNA"/>
</dbReference>
<evidence type="ECO:0000313" key="1">
    <source>
        <dbReference type="EMBL" id="MEJ6399775.1"/>
    </source>
</evidence>
<dbReference type="RefSeq" id="WP_339959615.1">
    <property type="nucleotide sequence ID" value="NZ_JAWMWH010000001.1"/>
</dbReference>
<protein>
    <submittedName>
        <fullName evidence="1">Uncharacterized protein</fullName>
    </submittedName>
</protein>
<reference evidence="1 2" key="1">
    <citation type="submission" date="2023-10" db="EMBL/GenBank/DDBJ databases">
        <title>Nicoliella lavandulae sp. nov. isolated from Lavandula angustifolia flowers.</title>
        <authorList>
            <person name="Alcantara C."/>
            <person name="Zuniga M."/>
            <person name="Landete J.M."/>
            <person name="Monedero V."/>
        </authorList>
    </citation>
    <scope>NUCLEOTIDE SEQUENCE [LARGE SCALE GENOMIC DNA]</scope>
    <source>
        <strain evidence="1 2">Es01</strain>
    </source>
</reference>
<sequence>MAYEENTVLDRKMSEVYDWSDSDTPVRDALWDHFMENNNHDTIKTSDEMDKYEDMSDDDVKKNAEKLLKK</sequence>
<gene>
    <name evidence="1" type="ORF">R4146_01045</name>
</gene>
<dbReference type="Proteomes" id="UP001370590">
    <property type="component" value="Unassembled WGS sequence"/>
</dbReference>
<dbReference type="Pfam" id="PF24305">
    <property type="entry name" value="P8"/>
    <property type="match status" value="1"/>
</dbReference>